<comment type="caution">
    <text evidence="1">The sequence shown here is derived from an EMBL/GenBank/DDBJ whole genome shotgun (WGS) entry which is preliminary data.</text>
</comment>
<evidence type="ECO:0000313" key="2">
    <source>
        <dbReference type="Proteomes" id="UP000309340"/>
    </source>
</evidence>
<dbReference type="Proteomes" id="UP000309340">
    <property type="component" value="Unassembled WGS sequence"/>
</dbReference>
<gene>
    <name evidence="1" type="ORF">B0A55_09705</name>
</gene>
<reference evidence="1 2" key="1">
    <citation type="submission" date="2017-03" db="EMBL/GenBank/DDBJ databases">
        <title>Genomes of endolithic fungi from Antarctica.</title>
        <authorList>
            <person name="Coleine C."/>
            <person name="Masonjones S."/>
            <person name="Stajich J.E."/>
        </authorList>
    </citation>
    <scope>NUCLEOTIDE SEQUENCE [LARGE SCALE GENOMIC DNA]</scope>
    <source>
        <strain evidence="1 2">CCFEE 5184</strain>
    </source>
</reference>
<sequence length="230" mass="26139">MAGIDDESSDAFYYDGPDRFFTLSTELLDRIVGFLFAPGDQRDLNKTDLQAVNLSCKKVQAAATPRLFEHLGVSIRLMGDLPPVVSNPHPDNLPEKPQWAVRQVLQTLREAPMMKPLVKSLQLRIEPFPVKDWNDQQFDALHMQLLHAGMLPCLGIENASDWLVTGLRYGPSTVERRRWVVCAFYIFWVAIFVGRPPDWYEVVQSALPHVAAVLELLPNVQHVEAGRWHD</sequence>
<evidence type="ECO:0000313" key="1">
    <source>
        <dbReference type="EMBL" id="TKA67884.1"/>
    </source>
</evidence>
<dbReference type="EMBL" id="NAJQ01000544">
    <property type="protein sequence ID" value="TKA67884.1"/>
    <property type="molecule type" value="Genomic_DNA"/>
</dbReference>
<protein>
    <submittedName>
        <fullName evidence="1">Uncharacterized protein</fullName>
    </submittedName>
</protein>
<name>A0A4U0WW07_9PEZI</name>
<proteinExistence type="predicted"/>
<accession>A0A4U0WW07</accession>
<keyword evidence="2" id="KW-1185">Reference proteome</keyword>
<organism evidence="1 2">
    <name type="scientific">Friedmanniomyces simplex</name>
    <dbReference type="NCBI Taxonomy" id="329884"/>
    <lineage>
        <taxon>Eukaryota</taxon>
        <taxon>Fungi</taxon>
        <taxon>Dikarya</taxon>
        <taxon>Ascomycota</taxon>
        <taxon>Pezizomycotina</taxon>
        <taxon>Dothideomycetes</taxon>
        <taxon>Dothideomycetidae</taxon>
        <taxon>Mycosphaerellales</taxon>
        <taxon>Teratosphaeriaceae</taxon>
        <taxon>Friedmanniomyces</taxon>
    </lineage>
</organism>
<dbReference type="AlphaFoldDB" id="A0A4U0WW07"/>